<dbReference type="Gene3D" id="3.10.105.10">
    <property type="entry name" value="Dipeptide-binding Protein, Domain 3"/>
    <property type="match status" value="1"/>
</dbReference>
<evidence type="ECO:0000259" key="2">
    <source>
        <dbReference type="Pfam" id="PF00496"/>
    </source>
</evidence>
<sequence>MTGEHRPGRDFIVEVPSPAVEFNEVYRNFVGSAGYFVANNIYSRLVVFDTGSPAAYPDLAEHWEMAPDARTLRFQLNRQARWHDGEPVTAEDVAYTHLTALANGYHAASFLHDVQDIEVLGPHELRYVLRRPNAGFLAQLGNLVFAHILPRHLYEGTDWATNPYNQQPVGSGPFRFVEHVPGERVVLEAWDGYWGPRPQVDRVILDIEPDLDEAVRKVADGRAHYMVQDVLTFPRLHLAEGSEVASVWRKRGPGIAVLGFNHTQERWGDRRARAAVAHAVDRRRLLPLSDPGWSEPYAHYLPRSVDWAYADDATAPAFDPAEAVRLLDAAGITSAGADRPTLRLAYMKNFTGHAGIAAAVAEDLRAVGLDVEVAGLDSPTWARQVAGDAAFDLTISGGNMVPDPEITASRFETGGGRNHARLSDPEADACYAAARATTDRDQRGEHYRELQRVWARNVDWVPLFWYAAYYLRSDSFFGWPDQVGFRVPFWHWGRIRPVVR</sequence>
<dbReference type="RefSeq" id="WP_326564294.1">
    <property type="nucleotide sequence ID" value="NZ_CP109071.1"/>
</dbReference>
<dbReference type="InterPro" id="IPR030678">
    <property type="entry name" value="Peptide/Ni-bd"/>
</dbReference>
<accession>A0ABZ1EH36</accession>
<evidence type="ECO:0000313" key="3">
    <source>
        <dbReference type="EMBL" id="WSA33079.1"/>
    </source>
</evidence>
<dbReference type="EMBL" id="CP109071">
    <property type="protein sequence ID" value="WSA33079.1"/>
    <property type="molecule type" value="Genomic_DNA"/>
</dbReference>
<dbReference type="InterPro" id="IPR039424">
    <property type="entry name" value="SBP_5"/>
</dbReference>
<dbReference type="Pfam" id="PF00496">
    <property type="entry name" value="SBP_bac_5"/>
    <property type="match status" value="1"/>
</dbReference>
<dbReference type="PANTHER" id="PTHR30290:SF38">
    <property type="entry name" value="D,D-DIPEPTIDE-BINDING PERIPLASMIC PROTEIN DDPA-RELATED"/>
    <property type="match status" value="1"/>
</dbReference>
<reference evidence="3 4" key="1">
    <citation type="submission" date="2022-10" db="EMBL/GenBank/DDBJ databases">
        <title>The complete genomes of actinobacterial strains from the NBC collection.</title>
        <authorList>
            <person name="Joergensen T.S."/>
            <person name="Alvarez Arevalo M."/>
            <person name="Sterndorff E.B."/>
            <person name="Faurdal D."/>
            <person name="Vuksanovic O."/>
            <person name="Mourched A.-S."/>
            <person name="Charusanti P."/>
            <person name="Shaw S."/>
            <person name="Blin K."/>
            <person name="Weber T."/>
        </authorList>
    </citation>
    <scope>NUCLEOTIDE SEQUENCE [LARGE SCALE GENOMIC DNA]</scope>
    <source>
        <strain evidence="3 4">NBC 01809</strain>
    </source>
</reference>
<evidence type="ECO:0000313" key="4">
    <source>
        <dbReference type="Proteomes" id="UP001334804"/>
    </source>
</evidence>
<gene>
    <name evidence="3" type="ORF">OIE14_03085</name>
</gene>
<feature type="domain" description="Solute-binding protein family 5" evidence="2">
    <location>
        <begin position="56"/>
        <end position="411"/>
    </location>
</feature>
<protein>
    <submittedName>
        <fullName evidence="3">ABC transporter substrate-binding protein</fullName>
    </submittedName>
</protein>
<dbReference type="PIRSF" id="PIRSF002741">
    <property type="entry name" value="MppA"/>
    <property type="match status" value="1"/>
</dbReference>
<organism evidence="3 4">
    <name type="scientific">Micromonospora peucetia</name>
    <dbReference type="NCBI Taxonomy" id="47871"/>
    <lineage>
        <taxon>Bacteria</taxon>
        <taxon>Bacillati</taxon>
        <taxon>Actinomycetota</taxon>
        <taxon>Actinomycetes</taxon>
        <taxon>Micromonosporales</taxon>
        <taxon>Micromonosporaceae</taxon>
        <taxon>Micromonospora</taxon>
    </lineage>
</organism>
<keyword evidence="1" id="KW-0732">Signal</keyword>
<keyword evidence="4" id="KW-1185">Reference proteome</keyword>
<dbReference type="Proteomes" id="UP001334804">
    <property type="component" value="Chromosome"/>
</dbReference>
<dbReference type="InterPro" id="IPR000914">
    <property type="entry name" value="SBP_5_dom"/>
</dbReference>
<dbReference type="Gene3D" id="3.40.190.10">
    <property type="entry name" value="Periplasmic binding protein-like II"/>
    <property type="match status" value="1"/>
</dbReference>
<dbReference type="PANTHER" id="PTHR30290">
    <property type="entry name" value="PERIPLASMIC BINDING COMPONENT OF ABC TRANSPORTER"/>
    <property type="match status" value="1"/>
</dbReference>
<evidence type="ECO:0000256" key="1">
    <source>
        <dbReference type="ARBA" id="ARBA00022729"/>
    </source>
</evidence>
<name>A0ABZ1EH36_9ACTN</name>
<proteinExistence type="predicted"/>
<dbReference type="SUPFAM" id="SSF53850">
    <property type="entry name" value="Periplasmic binding protein-like II"/>
    <property type="match status" value="1"/>
</dbReference>